<feature type="transmembrane region" description="Helical" evidence="1">
    <location>
        <begin position="209"/>
        <end position="226"/>
    </location>
</feature>
<protein>
    <submittedName>
        <fullName evidence="2">Uncharacterized protein</fullName>
    </submittedName>
</protein>
<dbReference type="Proteomes" id="UP001163821">
    <property type="component" value="Unassembled WGS sequence"/>
</dbReference>
<keyword evidence="1" id="KW-0812">Transmembrane</keyword>
<gene>
    <name evidence="2" type="ORF">N2K84_12570</name>
</gene>
<dbReference type="EMBL" id="JAPAAF010000018">
    <property type="protein sequence ID" value="MCW0483570.1"/>
    <property type="molecule type" value="Genomic_DNA"/>
</dbReference>
<feature type="transmembrane region" description="Helical" evidence="1">
    <location>
        <begin position="44"/>
        <end position="62"/>
    </location>
</feature>
<feature type="transmembrane region" description="Helical" evidence="1">
    <location>
        <begin position="90"/>
        <end position="107"/>
    </location>
</feature>
<sequence>MKSLSKSFKIITLLTGIYGALYFWGFIVPFFTGELSFSIPNDRIVFLLFVLFGAGYLSSFWYKKIAGMVYMIWYAGVFILSTILDKSDGMPIVLGFPLVVIGAFLYLEGCKEKRRTKMTEQQEWHIILRVLLINYAVNYLIYMYQDLVFSAPLNIWAFPGLVFPLLLAIFVAGFALSWKWEVPAGIFFILWYLIALAVSIGYTEIFNRGPMIMVGLTLLMQGIFYIRNHYKFKPKGPVVPKAV</sequence>
<evidence type="ECO:0000256" key="1">
    <source>
        <dbReference type="SAM" id="Phobius"/>
    </source>
</evidence>
<feature type="transmembrane region" description="Helical" evidence="1">
    <location>
        <begin position="127"/>
        <end position="144"/>
    </location>
</feature>
<name>A0AA41Y818_9BACT</name>
<proteinExistence type="predicted"/>
<keyword evidence="1" id="KW-1133">Transmembrane helix</keyword>
<keyword evidence="1" id="KW-0472">Membrane</keyword>
<evidence type="ECO:0000313" key="2">
    <source>
        <dbReference type="EMBL" id="MCW0483570.1"/>
    </source>
</evidence>
<feature type="transmembrane region" description="Helical" evidence="1">
    <location>
        <begin position="12"/>
        <end position="32"/>
    </location>
</feature>
<evidence type="ECO:0000313" key="3">
    <source>
        <dbReference type="Proteomes" id="UP001163821"/>
    </source>
</evidence>
<reference evidence="2" key="1">
    <citation type="submission" date="2022-10" db="EMBL/GenBank/DDBJ databases">
        <title>Gaoshiqiia sediminis gen. nov., sp. nov., isolated from coastal sediment.</title>
        <authorList>
            <person name="Yu W.X."/>
            <person name="Mu D.S."/>
            <person name="Du J.Z."/>
            <person name="Liang Y.Q."/>
        </authorList>
    </citation>
    <scope>NUCLEOTIDE SEQUENCE</scope>
    <source>
        <strain evidence="2">A06</strain>
    </source>
</reference>
<comment type="caution">
    <text evidence="2">The sequence shown here is derived from an EMBL/GenBank/DDBJ whole genome shotgun (WGS) entry which is preliminary data.</text>
</comment>
<feature type="transmembrane region" description="Helical" evidence="1">
    <location>
        <begin position="185"/>
        <end position="203"/>
    </location>
</feature>
<accession>A0AA41Y818</accession>
<keyword evidence="3" id="KW-1185">Reference proteome</keyword>
<organism evidence="2 3">
    <name type="scientific">Gaoshiqia sediminis</name>
    <dbReference type="NCBI Taxonomy" id="2986998"/>
    <lineage>
        <taxon>Bacteria</taxon>
        <taxon>Pseudomonadati</taxon>
        <taxon>Bacteroidota</taxon>
        <taxon>Bacteroidia</taxon>
        <taxon>Marinilabiliales</taxon>
        <taxon>Prolixibacteraceae</taxon>
        <taxon>Gaoshiqia</taxon>
    </lineage>
</organism>
<dbReference type="AlphaFoldDB" id="A0AA41Y818"/>
<feature type="transmembrane region" description="Helical" evidence="1">
    <location>
        <begin position="67"/>
        <end position="84"/>
    </location>
</feature>
<dbReference type="RefSeq" id="WP_282592171.1">
    <property type="nucleotide sequence ID" value="NZ_JAPAAF010000018.1"/>
</dbReference>
<feature type="transmembrane region" description="Helical" evidence="1">
    <location>
        <begin position="156"/>
        <end position="178"/>
    </location>
</feature>